<dbReference type="EMBL" id="BKCP01009737">
    <property type="protein sequence ID" value="GER51534.1"/>
    <property type="molecule type" value="Genomic_DNA"/>
</dbReference>
<accession>A0A5A7R5A9</accession>
<sequence>MLELIHTHWRRQPVCKVRCLGVPTVDMDNICLCIEEKSGGKIIHRVGGVLYVFRGRNYDHQKRPKFPVMLWKPATPVYPKLIQEAPEGLTKEEADELRTKGKTLLPICKLAKNGVYLTLVTDVRTAFEGSILVKIDCKGMHASDYKKLGAKLKELVPCVLLSFDDEQILMWRGREWKSMYEEDGITKINGRFSDGSKSRANNNVSGKASVLDDFDLSPDELLSRVEEFDSKSRTIEQSDPAMIYLNKESSSTSKFDKGYEYDDSYDDEYDDSFEAVNNSVPVGSLPIDLLAKQLTDVLAKRARHDSGHDGPGLLVELEIFALCNMDLGSYGFWIEAKLGEHVRNQSAVFGCSFIELLLFMCAGAVVLTDIVFWLIIYAFLTGKDYRLNFLVVSVHSVNAIFLLGETFLNCLKFPFFRIAYFVLWTCVFVVFQWIFHAFVSMRWPYPFLDLSSPYAPAWYLAVGVLHLPCFAVFTLVFKIKQWCLQKTVASE</sequence>
<feature type="transmembrane region" description="Helical" evidence="8">
    <location>
        <begin position="455"/>
        <end position="477"/>
    </location>
</feature>
<dbReference type="GO" id="GO:0003723">
    <property type="term" value="F:RNA binding"/>
    <property type="evidence" value="ECO:0007669"/>
    <property type="project" value="UniProtKB-UniRule"/>
</dbReference>
<feature type="transmembrane region" description="Helical" evidence="8">
    <location>
        <begin position="415"/>
        <end position="435"/>
    </location>
</feature>
<dbReference type="GO" id="GO:0006397">
    <property type="term" value="P:mRNA processing"/>
    <property type="evidence" value="ECO:0007669"/>
    <property type="project" value="UniProtKB-KW"/>
</dbReference>
<evidence type="ECO:0000259" key="9">
    <source>
        <dbReference type="PROSITE" id="PS51295"/>
    </source>
</evidence>
<keyword evidence="1" id="KW-0507">mRNA processing</keyword>
<dbReference type="Pfam" id="PF01985">
    <property type="entry name" value="CRS1_YhbY"/>
    <property type="match status" value="2"/>
</dbReference>
<dbReference type="GO" id="GO:0000373">
    <property type="term" value="P:Group II intron splicing"/>
    <property type="evidence" value="ECO:0007669"/>
    <property type="project" value="InterPro"/>
</dbReference>
<evidence type="ECO:0000313" key="11">
    <source>
        <dbReference type="Proteomes" id="UP000325081"/>
    </source>
</evidence>
<name>A0A5A7R5A9_STRAF</name>
<comment type="caution">
    <text evidence="10">The sequence shown here is derived from an EMBL/GenBank/DDBJ whole genome shotgun (WGS) entry which is preliminary data.</text>
</comment>
<keyword evidence="2" id="KW-0677">Repeat</keyword>
<keyword evidence="8" id="KW-0472">Membrane</keyword>
<keyword evidence="8" id="KW-1133">Transmembrane helix</keyword>
<dbReference type="PANTHER" id="PTHR46247">
    <property type="entry name" value="CRS2-ASSOCIATED FACTOR 1, CHLOROPLASTIC"/>
    <property type="match status" value="1"/>
</dbReference>
<protein>
    <submittedName>
        <fullName evidence="10">RNA-binding CRS1 / YhbY (CRM) domain-containing protein</fullName>
    </submittedName>
</protein>
<feature type="domain" description="CRM" evidence="9">
    <location>
        <begin position="87"/>
        <end position="183"/>
    </location>
</feature>
<evidence type="ECO:0000256" key="8">
    <source>
        <dbReference type="SAM" id="Phobius"/>
    </source>
</evidence>
<feature type="domain" description="CRM" evidence="9">
    <location>
        <begin position="1"/>
        <end position="65"/>
    </location>
</feature>
<keyword evidence="5" id="KW-0508">mRNA splicing</keyword>
<keyword evidence="6" id="KW-0687">Ribonucleoprotein</keyword>
<keyword evidence="8" id="KW-0812">Transmembrane</keyword>
<evidence type="ECO:0000256" key="2">
    <source>
        <dbReference type="ARBA" id="ARBA00022737"/>
    </source>
</evidence>
<dbReference type="GO" id="GO:1990904">
    <property type="term" value="C:ribonucleoprotein complex"/>
    <property type="evidence" value="ECO:0007669"/>
    <property type="project" value="UniProtKB-KW"/>
</dbReference>
<dbReference type="OrthoDB" id="2021019at2759"/>
<dbReference type="SUPFAM" id="SSF75471">
    <property type="entry name" value="YhbY-like"/>
    <property type="match status" value="2"/>
</dbReference>
<gene>
    <name evidence="10" type="ORF">STAS_28922</name>
</gene>
<evidence type="ECO:0000256" key="3">
    <source>
        <dbReference type="ARBA" id="ARBA00022884"/>
    </source>
</evidence>
<evidence type="ECO:0000256" key="5">
    <source>
        <dbReference type="ARBA" id="ARBA00023187"/>
    </source>
</evidence>
<feature type="transmembrane region" description="Helical" evidence="8">
    <location>
        <begin position="385"/>
        <end position="403"/>
    </location>
</feature>
<dbReference type="AlphaFoldDB" id="A0A5A7R5A9"/>
<dbReference type="PANTHER" id="PTHR46247:SF3">
    <property type="entry name" value="CRS2-ASSOCIATED FACTOR 2, CHLOROPLASTIC"/>
    <property type="match status" value="1"/>
</dbReference>
<dbReference type="InterPro" id="IPR044599">
    <property type="entry name" value="CAF1P_plant"/>
</dbReference>
<dbReference type="InterPro" id="IPR001890">
    <property type="entry name" value="RNA-binding_CRM"/>
</dbReference>
<dbReference type="InterPro" id="IPR035920">
    <property type="entry name" value="YhbY-like_sf"/>
</dbReference>
<feature type="transmembrane region" description="Helical" evidence="8">
    <location>
        <begin position="353"/>
        <end position="379"/>
    </location>
</feature>
<proteinExistence type="predicted"/>
<evidence type="ECO:0000256" key="7">
    <source>
        <dbReference type="PROSITE-ProRule" id="PRU00626"/>
    </source>
</evidence>
<dbReference type="FunFam" id="3.30.110.60:FF:000002">
    <property type="entry name" value="CRS2-associated factor 1, chloroplastic"/>
    <property type="match status" value="1"/>
</dbReference>
<evidence type="ECO:0000256" key="4">
    <source>
        <dbReference type="ARBA" id="ARBA00022946"/>
    </source>
</evidence>
<dbReference type="Proteomes" id="UP000325081">
    <property type="component" value="Unassembled WGS sequence"/>
</dbReference>
<evidence type="ECO:0000256" key="1">
    <source>
        <dbReference type="ARBA" id="ARBA00022664"/>
    </source>
</evidence>
<evidence type="ECO:0000313" key="10">
    <source>
        <dbReference type="EMBL" id="GER51534.1"/>
    </source>
</evidence>
<keyword evidence="3 7" id="KW-0694">RNA-binding</keyword>
<dbReference type="SMART" id="SM01103">
    <property type="entry name" value="CRS1_YhbY"/>
    <property type="match status" value="1"/>
</dbReference>
<keyword evidence="11" id="KW-1185">Reference proteome</keyword>
<keyword evidence="4" id="KW-0809">Transit peptide</keyword>
<reference evidence="11" key="1">
    <citation type="journal article" date="2019" name="Curr. Biol.">
        <title>Genome Sequence of Striga asiatica Provides Insight into the Evolution of Plant Parasitism.</title>
        <authorList>
            <person name="Yoshida S."/>
            <person name="Kim S."/>
            <person name="Wafula E.K."/>
            <person name="Tanskanen J."/>
            <person name="Kim Y.M."/>
            <person name="Honaas L."/>
            <person name="Yang Z."/>
            <person name="Spallek T."/>
            <person name="Conn C.E."/>
            <person name="Ichihashi Y."/>
            <person name="Cheong K."/>
            <person name="Cui S."/>
            <person name="Der J.P."/>
            <person name="Gundlach H."/>
            <person name="Jiao Y."/>
            <person name="Hori C."/>
            <person name="Ishida J.K."/>
            <person name="Kasahara H."/>
            <person name="Kiba T."/>
            <person name="Kim M.S."/>
            <person name="Koo N."/>
            <person name="Laohavisit A."/>
            <person name="Lee Y.H."/>
            <person name="Lumba S."/>
            <person name="McCourt P."/>
            <person name="Mortimer J.C."/>
            <person name="Mutuku J.M."/>
            <person name="Nomura T."/>
            <person name="Sasaki-Sekimoto Y."/>
            <person name="Seto Y."/>
            <person name="Wang Y."/>
            <person name="Wakatake T."/>
            <person name="Sakakibara H."/>
            <person name="Demura T."/>
            <person name="Yamaguchi S."/>
            <person name="Yoneyama K."/>
            <person name="Manabe R.I."/>
            <person name="Nelson D.C."/>
            <person name="Schulman A.H."/>
            <person name="Timko M.P."/>
            <person name="dePamphilis C.W."/>
            <person name="Choi D."/>
            <person name="Shirasu K."/>
        </authorList>
    </citation>
    <scope>NUCLEOTIDE SEQUENCE [LARGE SCALE GENOMIC DNA]</scope>
    <source>
        <strain evidence="11">cv. UVA1</strain>
    </source>
</reference>
<organism evidence="10 11">
    <name type="scientific">Striga asiatica</name>
    <name type="common">Asiatic witchweed</name>
    <name type="synonym">Buchnera asiatica</name>
    <dbReference type="NCBI Taxonomy" id="4170"/>
    <lineage>
        <taxon>Eukaryota</taxon>
        <taxon>Viridiplantae</taxon>
        <taxon>Streptophyta</taxon>
        <taxon>Embryophyta</taxon>
        <taxon>Tracheophyta</taxon>
        <taxon>Spermatophyta</taxon>
        <taxon>Magnoliopsida</taxon>
        <taxon>eudicotyledons</taxon>
        <taxon>Gunneridae</taxon>
        <taxon>Pentapetalae</taxon>
        <taxon>asterids</taxon>
        <taxon>lamiids</taxon>
        <taxon>Lamiales</taxon>
        <taxon>Orobanchaceae</taxon>
        <taxon>Buchnereae</taxon>
        <taxon>Striga</taxon>
    </lineage>
</organism>
<dbReference type="PROSITE" id="PS51295">
    <property type="entry name" value="CRM"/>
    <property type="match status" value="2"/>
</dbReference>
<dbReference type="Gene3D" id="3.30.110.60">
    <property type="entry name" value="YhbY-like"/>
    <property type="match status" value="2"/>
</dbReference>
<evidence type="ECO:0000256" key="6">
    <source>
        <dbReference type="ARBA" id="ARBA00023274"/>
    </source>
</evidence>